<dbReference type="EMBL" id="JARXVC010000023">
    <property type="protein sequence ID" value="MDH6284544.1"/>
    <property type="molecule type" value="Genomic_DNA"/>
</dbReference>
<keyword evidence="2" id="KW-1185">Reference proteome</keyword>
<evidence type="ECO:0000313" key="1">
    <source>
        <dbReference type="EMBL" id="MDH6284544.1"/>
    </source>
</evidence>
<reference evidence="1 2" key="1">
    <citation type="submission" date="2023-04" db="EMBL/GenBank/DDBJ databases">
        <title>Forest soil microbial communities from Buena Vista Peninsula, Colon Province, Panama.</title>
        <authorList>
            <person name="Bouskill N."/>
        </authorList>
    </citation>
    <scope>NUCLEOTIDE SEQUENCE [LARGE SCALE GENOMIC DNA]</scope>
    <source>
        <strain evidence="1 2">CFH S0262</strain>
    </source>
</reference>
<name>A0ABT6MM39_9NOCA</name>
<dbReference type="Proteomes" id="UP001160334">
    <property type="component" value="Unassembled WGS sequence"/>
</dbReference>
<protein>
    <submittedName>
        <fullName evidence="1">Uncharacterized protein</fullName>
    </submittedName>
</protein>
<proteinExistence type="predicted"/>
<dbReference type="RefSeq" id="WP_280763760.1">
    <property type="nucleotide sequence ID" value="NZ_JARXVC010000023.1"/>
</dbReference>
<gene>
    <name evidence="1" type="ORF">M2280_005804</name>
</gene>
<sequence>MSFTLASDGDTWNAAAAAADIQQEVWPVRSRAHRRRRPDPDRGVVRWWDAQTYGTRDLDDARAMVLEYLDTEGAAAPADTTIEWVETGT</sequence>
<evidence type="ECO:0000313" key="2">
    <source>
        <dbReference type="Proteomes" id="UP001160334"/>
    </source>
</evidence>
<organism evidence="1 2">
    <name type="scientific">Prescottella agglutinans</name>
    <dbReference type="NCBI Taxonomy" id="1644129"/>
    <lineage>
        <taxon>Bacteria</taxon>
        <taxon>Bacillati</taxon>
        <taxon>Actinomycetota</taxon>
        <taxon>Actinomycetes</taxon>
        <taxon>Mycobacteriales</taxon>
        <taxon>Nocardiaceae</taxon>
        <taxon>Prescottella</taxon>
    </lineage>
</organism>
<comment type="caution">
    <text evidence="1">The sequence shown here is derived from an EMBL/GenBank/DDBJ whole genome shotgun (WGS) entry which is preliminary data.</text>
</comment>
<accession>A0ABT6MM39</accession>